<dbReference type="InterPro" id="IPR052556">
    <property type="entry name" value="PolySynth_Transporter"/>
</dbReference>
<evidence type="ECO:0000256" key="5">
    <source>
        <dbReference type="SAM" id="Phobius"/>
    </source>
</evidence>
<feature type="transmembrane region" description="Helical" evidence="5">
    <location>
        <begin position="113"/>
        <end position="138"/>
    </location>
</feature>
<evidence type="ECO:0000313" key="6">
    <source>
        <dbReference type="EMBL" id="ABX27660.1"/>
    </source>
</evidence>
<dbReference type="HOGENOM" id="CLU_022017_0_0_9"/>
<feature type="transmembrane region" description="Helical" evidence="5">
    <location>
        <begin position="21"/>
        <end position="37"/>
    </location>
</feature>
<evidence type="ECO:0000256" key="4">
    <source>
        <dbReference type="ARBA" id="ARBA00023136"/>
    </source>
</evidence>
<protein>
    <submittedName>
        <fullName evidence="6">EpsN</fullName>
    </submittedName>
</protein>
<feature type="transmembrane region" description="Helical" evidence="5">
    <location>
        <begin position="293"/>
        <end position="318"/>
    </location>
</feature>
<evidence type="ECO:0000256" key="1">
    <source>
        <dbReference type="ARBA" id="ARBA00004141"/>
    </source>
</evidence>
<feature type="transmembrane region" description="Helical" evidence="5">
    <location>
        <begin position="330"/>
        <end position="350"/>
    </location>
</feature>
<feature type="transmembrane region" description="Helical" evidence="5">
    <location>
        <begin position="170"/>
        <end position="192"/>
    </location>
</feature>
<keyword evidence="3 5" id="KW-1133">Transmembrane helix</keyword>
<dbReference type="EMBL" id="CP000517">
    <property type="protein sequence ID" value="ABX27660.1"/>
    <property type="molecule type" value="Genomic_DNA"/>
</dbReference>
<dbReference type="PANTHER" id="PTHR43424:SF1">
    <property type="entry name" value="LOCUS PUTATIVE PROTEIN 1-RELATED"/>
    <property type="match status" value="1"/>
</dbReference>
<accession>A8YX80</accession>
<dbReference type="AlphaFoldDB" id="A8YX80"/>
<dbReference type="GO" id="GO:0016020">
    <property type="term" value="C:membrane"/>
    <property type="evidence" value="ECO:0007669"/>
    <property type="project" value="UniProtKB-SubCell"/>
</dbReference>
<feature type="transmembrane region" description="Helical" evidence="5">
    <location>
        <begin position="49"/>
        <end position="66"/>
    </location>
</feature>
<evidence type="ECO:0000256" key="3">
    <source>
        <dbReference type="ARBA" id="ARBA00022989"/>
    </source>
</evidence>
<gene>
    <name evidence="6" type="ordered locus">lhv_1796</name>
</gene>
<keyword evidence="2 5" id="KW-0812">Transmembrane</keyword>
<organism evidence="6 7">
    <name type="scientific">Lactobacillus helveticus (strain DPC 4571)</name>
    <dbReference type="NCBI Taxonomy" id="405566"/>
    <lineage>
        <taxon>Bacteria</taxon>
        <taxon>Bacillati</taxon>
        <taxon>Bacillota</taxon>
        <taxon>Bacilli</taxon>
        <taxon>Lactobacillales</taxon>
        <taxon>Lactobacillaceae</taxon>
        <taxon>Lactobacillus</taxon>
    </lineage>
</organism>
<dbReference type="KEGG" id="lhe:lhv_1796"/>
<feature type="transmembrane region" description="Helical" evidence="5">
    <location>
        <begin position="252"/>
        <end position="272"/>
    </location>
</feature>
<evidence type="ECO:0000256" key="2">
    <source>
        <dbReference type="ARBA" id="ARBA00022692"/>
    </source>
</evidence>
<feature type="transmembrane region" description="Helical" evidence="5">
    <location>
        <begin position="145"/>
        <end position="164"/>
    </location>
</feature>
<feature type="transmembrane region" description="Helical" evidence="5">
    <location>
        <begin position="87"/>
        <end position="107"/>
    </location>
</feature>
<dbReference type="eggNOG" id="COG2244">
    <property type="taxonomic scope" value="Bacteria"/>
</dbReference>
<sequence length="485" mass="54500">MKERSLGLNGLLNGIRSVLNLLFPLITFPYVARVLSVDGLGKYNFANTYVGYFVLLAGLGISTYAVREGTKYRNNRLKISGFLSEIFSINLISTIIAYIMLIISLLIFKSLYPYAICILIFSTQIAFTTIGTEWIFIIYEDYSYITIRSILVKVLSIILLFIFVKNTNDYLIYAGITVLANAGSNIFNFFYVKKFCDIKLTLDINWKYHIKPILIIFATTIAVNIYLSSDTTILGLMKSDYDVGIYSTTVKIYNLVATLLGSVVAVTVPRLSMLLGQNKIKKYRNIFTEVINLLTVFVIPGTVGLIMLSQDIILLIAGKKYLPSVGSLKIIGLTIIFSNFSFIFTNCALIPAKRETAALRNTLITALINIILNLVLIPAFSYNGTAFSTVIAEFMTMLLNYWSARDLIIKSIISRSVMYNLISTLIGSLSIIVICIFCNVLITGIPIKIIVSVILSSIFYFAVLIILKNDLVIHYWQIFRRKLKK</sequence>
<proteinExistence type="predicted"/>
<dbReference type="InterPro" id="IPR002797">
    <property type="entry name" value="Polysacc_synth"/>
</dbReference>
<dbReference type="Proteomes" id="UP000000790">
    <property type="component" value="Chromosome"/>
</dbReference>
<feature type="transmembrane region" description="Helical" evidence="5">
    <location>
        <begin position="362"/>
        <end position="380"/>
    </location>
</feature>
<evidence type="ECO:0000313" key="7">
    <source>
        <dbReference type="Proteomes" id="UP000000790"/>
    </source>
</evidence>
<feature type="transmembrane region" description="Helical" evidence="5">
    <location>
        <begin position="449"/>
        <end position="476"/>
    </location>
</feature>
<comment type="subcellular location">
    <subcellularLocation>
        <location evidence="1">Membrane</location>
        <topology evidence="1">Multi-pass membrane protein</topology>
    </subcellularLocation>
</comment>
<dbReference type="PANTHER" id="PTHR43424">
    <property type="entry name" value="LOCUS PUTATIVE PROTEIN 1-RELATED"/>
    <property type="match status" value="1"/>
</dbReference>
<feature type="transmembrane region" description="Helical" evidence="5">
    <location>
        <begin position="213"/>
        <end position="237"/>
    </location>
</feature>
<feature type="transmembrane region" description="Helical" evidence="5">
    <location>
        <begin position="386"/>
        <end position="404"/>
    </location>
</feature>
<dbReference type="CDD" id="cd13128">
    <property type="entry name" value="MATE_Wzx_like"/>
    <property type="match status" value="1"/>
</dbReference>
<reference evidence="6 7" key="1">
    <citation type="journal article" date="2008" name="J. Bacteriol.">
        <title>Genome sequence of Lactobacillus helveticus: an organism distinguished by selective gene loss and IS element expansion.</title>
        <authorList>
            <person name="Callanan M."/>
            <person name="Kaleta P."/>
            <person name="O'Callaghan J."/>
            <person name="O'Sullivan O."/>
            <person name="Jordan K."/>
            <person name="McAuliffe O."/>
            <person name="Sangrador-Vegas A."/>
            <person name="Slattery L."/>
            <person name="Fitzgerald G.F."/>
            <person name="Beresford T."/>
            <person name="Ross R.P."/>
        </authorList>
    </citation>
    <scope>NUCLEOTIDE SEQUENCE [LARGE SCALE GENOMIC DNA]</scope>
    <source>
        <strain evidence="6 7">DPC 4571</strain>
    </source>
</reference>
<feature type="transmembrane region" description="Helical" evidence="5">
    <location>
        <begin position="416"/>
        <end position="443"/>
    </location>
</feature>
<dbReference type="Pfam" id="PF01943">
    <property type="entry name" value="Polysacc_synt"/>
    <property type="match status" value="1"/>
</dbReference>
<dbReference type="RefSeq" id="WP_012212239.1">
    <property type="nucleotide sequence ID" value="NC_010080.1"/>
</dbReference>
<keyword evidence="4 5" id="KW-0472">Membrane</keyword>
<name>A8YX80_LACH4</name>